<protein>
    <submittedName>
        <fullName evidence="1">Uncharacterized protein</fullName>
    </submittedName>
</protein>
<proteinExistence type="predicted"/>
<gene>
    <name evidence="1" type="ORF">H4S07_006488</name>
</gene>
<name>A0ACC1KU20_9FUNG</name>
<sequence>LVKAAPTGIEDSLVGPVDDSFMFDKATYGGRIIYFNLCKKRIRGSRKYQLAERRAYKAANKESEDLDEGYEDEMDEGDEEEMVASKVPGHVELPFYNQSKKLGKTFSKNADAEDILEEY</sequence>
<accession>A0ACC1KU20</accession>
<reference evidence="1" key="1">
    <citation type="submission" date="2022-07" db="EMBL/GenBank/DDBJ databases">
        <title>Phylogenomic reconstructions and comparative analyses of Kickxellomycotina fungi.</title>
        <authorList>
            <person name="Reynolds N.K."/>
            <person name="Stajich J.E."/>
            <person name="Barry K."/>
            <person name="Grigoriev I.V."/>
            <person name="Crous P."/>
            <person name="Smith M.E."/>
        </authorList>
    </citation>
    <scope>NUCLEOTIDE SEQUENCE</scope>
    <source>
        <strain evidence="1">CBS 102833</strain>
    </source>
</reference>
<evidence type="ECO:0000313" key="2">
    <source>
        <dbReference type="Proteomes" id="UP001140096"/>
    </source>
</evidence>
<dbReference type="EMBL" id="JANBUP010003892">
    <property type="protein sequence ID" value="KAJ2795427.1"/>
    <property type="molecule type" value="Genomic_DNA"/>
</dbReference>
<feature type="non-terminal residue" evidence="1">
    <location>
        <position position="1"/>
    </location>
</feature>
<organism evidence="1 2">
    <name type="scientific">Coemansia furcata</name>
    <dbReference type="NCBI Taxonomy" id="417177"/>
    <lineage>
        <taxon>Eukaryota</taxon>
        <taxon>Fungi</taxon>
        <taxon>Fungi incertae sedis</taxon>
        <taxon>Zoopagomycota</taxon>
        <taxon>Kickxellomycotina</taxon>
        <taxon>Kickxellomycetes</taxon>
        <taxon>Kickxellales</taxon>
        <taxon>Kickxellaceae</taxon>
        <taxon>Coemansia</taxon>
    </lineage>
</organism>
<comment type="caution">
    <text evidence="1">The sequence shown here is derived from an EMBL/GenBank/DDBJ whole genome shotgun (WGS) entry which is preliminary data.</text>
</comment>
<dbReference type="Proteomes" id="UP001140096">
    <property type="component" value="Unassembled WGS sequence"/>
</dbReference>
<evidence type="ECO:0000313" key="1">
    <source>
        <dbReference type="EMBL" id="KAJ2795427.1"/>
    </source>
</evidence>
<keyword evidence="2" id="KW-1185">Reference proteome</keyword>